<keyword evidence="1" id="KW-0732">Signal</keyword>
<dbReference type="Proteomes" id="UP000012081">
    <property type="component" value="Unassembled WGS sequence"/>
</dbReference>
<protein>
    <submittedName>
        <fullName evidence="2">Uncharacterized protein</fullName>
    </submittedName>
</protein>
<keyword evidence="3" id="KW-1185">Reference proteome</keyword>
<dbReference type="AlphaFoldDB" id="M8DT83"/>
<dbReference type="PATRIC" id="fig|1300222.3.peg.5020"/>
<feature type="chain" id="PRO_5004095448" evidence="1">
    <location>
        <begin position="25"/>
        <end position="116"/>
    </location>
</feature>
<proteinExistence type="predicted"/>
<gene>
    <name evidence="2" type="ORF">I532_23899</name>
</gene>
<evidence type="ECO:0000256" key="1">
    <source>
        <dbReference type="SAM" id="SignalP"/>
    </source>
</evidence>
<evidence type="ECO:0000313" key="3">
    <source>
        <dbReference type="Proteomes" id="UP000012081"/>
    </source>
</evidence>
<accession>M8DT83</accession>
<name>M8DT83_9BACL</name>
<dbReference type="GeneID" id="89497791"/>
<organism evidence="2 3">
    <name type="scientific">Brevibacillus borstelensis AK1</name>
    <dbReference type="NCBI Taxonomy" id="1300222"/>
    <lineage>
        <taxon>Bacteria</taxon>
        <taxon>Bacillati</taxon>
        <taxon>Bacillota</taxon>
        <taxon>Bacilli</taxon>
        <taxon>Bacillales</taxon>
        <taxon>Paenibacillaceae</taxon>
        <taxon>Brevibacillus</taxon>
    </lineage>
</organism>
<reference evidence="2 3" key="1">
    <citation type="submission" date="2013-03" db="EMBL/GenBank/DDBJ databases">
        <title>Assembly of a new bacterial strain Brevibacillus borstelensis AK1.</title>
        <authorList>
            <person name="Rajan I."/>
            <person name="PoliReddy D."/>
            <person name="Sugumar T."/>
            <person name="Rathinam K."/>
            <person name="Alqarawi S."/>
            <person name="Khalil A.B."/>
            <person name="Sivakumar N."/>
        </authorList>
    </citation>
    <scope>NUCLEOTIDE SEQUENCE [LARGE SCALE GENOMIC DNA]</scope>
    <source>
        <strain evidence="2 3">AK1</strain>
    </source>
</reference>
<evidence type="ECO:0000313" key="2">
    <source>
        <dbReference type="EMBL" id="EMT50141.1"/>
    </source>
</evidence>
<feature type="signal peptide" evidence="1">
    <location>
        <begin position="1"/>
        <end position="24"/>
    </location>
</feature>
<dbReference type="OrthoDB" id="9914413at2"/>
<sequence>MKKMNLIRSGLLAIPLLLAGQAAANAEALIAPSQAAVGVASVTEVNVNLDLYQNPIYDSLPSGPNYTHYISYESKPGGISIDSRGRVIASSTGYYKVDVYYSGMLVYTFNFNVGPM</sequence>
<comment type="caution">
    <text evidence="2">The sequence shown here is derived from an EMBL/GenBank/DDBJ whole genome shotgun (WGS) entry which is preliminary data.</text>
</comment>
<dbReference type="RefSeq" id="WP_003392545.1">
    <property type="nucleotide sequence ID" value="NZ_APBN01000020.1"/>
</dbReference>
<dbReference type="STRING" id="1300222.I532_23899"/>
<dbReference type="EMBL" id="APBN01000020">
    <property type="protein sequence ID" value="EMT50141.1"/>
    <property type="molecule type" value="Genomic_DNA"/>
</dbReference>